<evidence type="ECO:0000313" key="5">
    <source>
        <dbReference type="Proteomes" id="UP000472355"/>
    </source>
</evidence>
<dbReference type="Pfam" id="PF10145">
    <property type="entry name" value="PhageMin_Tail"/>
    <property type="match status" value="1"/>
</dbReference>
<comment type="caution">
    <text evidence="4">The sequence shown here is derived from an EMBL/GenBank/DDBJ whole genome shotgun (WGS) entry which is preliminary data.</text>
</comment>
<name>A0A6M0SSJ1_CLOBO</name>
<evidence type="ECO:0000256" key="1">
    <source>
        <dbReference type="ARBA" id="ARBA00022612"/>
    </source>
</evidence>
<dbReference type="PANTHER" id="PTHR37813:SF1">
    <property type="entry name" value="FELS-2 PROPHAGE PROTEIN"/>
    <property type="match status" value="1"/>
</dbReference>
<organism evidence="4 5">
    <name type="scientific">Clostridium botulinum</name>
    <dbReference type="NCBI Taxonomy" id="1491"/>
    <lineage>
        <taxon>Bacteria</taxon>
        <taxon>Bacillati</taxon>
        <taxon>Bacillota</taxon>
        <taxon>Clostridia</taxon>
        <taxon>Eubacteriales</taxon>
        <taxon>Clostridiaceae</taxon>
        <taxon>Clostridium</taxon>
    </lineage>
</organism>
<evidence type="ECO:0000256" key="2">
    <source>
        <dbReference type="SAM" id="Phobius"/>
    </source>
</evidence>
<evidence type="ECO:0000313" key="4">
    <source>
        <dbReference type="EMBL" id="NFA43364.1"/>
    </source>
</evidence>
<feature type="transmembrane region" description="Helical" evidence="2">
    <location>
        <begin position="445"/>
        <end position="467"/>
    </location>
</feature>
<keyword evidence="2" id="KW-1133">Transmembrane helix</keyword>
<dbReference type="PANTHER" id="PTHR37813">
    <property type="entry name" value="FELS-2 PROPHAGE PROTEIN"/>
    <property type="match status" value="1"/>
</dbReference>
<feature type="transmembrane region" description="Helical" evidence="2">
    <location>
        <begin position="487"/>
        <end position="506"/>
    </location>
</feature>
<evidence type="ECO:0000259" key="3">
    <source>
        <dbReference type="Pfam" id="PF10145"/>
    </source>
</evidence>
<gene>
    <name evidence="4" type="ORF">EXM65_12480</name>
</gene>
<protein>
    <submittedName>
        <fullName evidence="4">Phage tail tape measure protein</fullName>
    </submittedName>
</protein>
<sequence length="752" mass="81349">MANKVINTILNLKDNFSKSLKKTTDNTNKFKKQMKLVEMQGRKMEQAVSKSFKAIGAIAGVSAGAMAAGAVKGFMDLEQSTANVSATLGSISTPEILEDYRNKAIELSDTMSRSSKEVMDAFNYLALAGWKAEDSLANVKYVVQSSVVGAMDLAVCSDKITDSLSALGLKANDTETYTNTLALAQSKGNATMENLLDTMLAVGGTFKNFNIPLNESVAVLDKLADQGLKGAEAGNSMSAIMVNLMGKTGAAKDELKRLNLTMFEANGKTKNFTKYLFEVKQKLSGMTEEQRNTSIALIAGKNQLDAFNKLLNGTDENLVKLSEELKNTDGALEKAAMTMDDTIIGRFKILCNSIKNTGILMVDKFAPDVKNALEQMQKKVLEMRPTIVSTFEKIVGVVKNLIKVIDYCSPAIGGICAALLTLMVVSKVSRMIDGLKAAFMGLKALATPVGLVALAIGVLVGAFIYFYKTSETFRNKVDEILVSIQNFAMWLGSILVPAFQEVYAWIQENIIPIFQKMGDKLTEVWVNNISPTLASLTENFMIIWQNVLLPFGEFLGGLFVAYFKTSFELISNIISTTVERFADIITALLEILNGLLDFIVGIFTGNWSKAWDGIKEIFSGIFDGMLAVAKTVVNGIIDLVNGAISGINNFTSIDIPVIGNIGFTIPSIPKFATGTSYFSGGLAQINEHGGEMAVLPGGSKVIPADKTDKLMDGKSNINIHLTVQGNVIGNHEFVDEMGNLITDKILIALNNN</sequence>
<keyword evidence="2" id="KW-0472">Membrane</keyword>
<dbReference type="EMBL" id="SGKU01000037">
    <property type="protein sequence ID" value="NFA43364.1"/>
    <property type="molecule type" value="Genomic_DNA"/>
</dbReference>
<dbReference type="Proteomes" id="UP000472355">
    <property type="component" value="Unassembled WGS sequence"/>
</dbReference>
<reference evidence="4 5" key="1">
    <citation type="submission" date="2019-02" db="EMBL/GenBank/DDBJ databases">
        <title>Genome sequencing of Clostridium botulinum clinical isolates.</title>
        <authorList>
            <person name="Brunt J."/>
            <person name="Van Vliet A.H.M."/>
            <person name="Stringer S.C."/>
            <person name="Grant K.A."/>
            <person name="Carter A.C."/>
            <person name="Peck M.W."/>
        </authorList>
    </citation>
    <scope>NUCLEOTIDE SEQUENCE [LARGE SCALE GENOMIC DNA]</scope>
    <source>
        <strain evidence="4 5">H113700579</strain>
    </source>
</reference>
<keyword evidence="2" id="KW-0812">Transmembrane</keyword>
<dbReference type="InterPro" id="IPR010090">
    <property type="entry name" value="Phage_tape_meas"/>
</dbReference>
<dbReference type="NCBIfam" id="TIGR01760">
    <property type="entry name" value="tape_meas_TP901"/>
    <property type="match status" value="1"/>
</dbReference>
<dbReference type="AlphaFoldDB" id="A0A6M0SSJ1"/>
<keyword evidence="1" id="KW-1188">Viral release from host cell</keyword>
<accession>A0A6M0SSJ1</accession>
<proteinExistence type="predicted"/>
<feature type="domain" description="Phage tail tape measure protein" evidence="3">
    <location>
        <begin position="101"/>
        <end position="300"/>
    </location>
</feature>